<reference evidence="4 5" key="1">
    <citation type="journal article" date="2017" name="Mol. Biol. Evol.">
        <title>The 4-celled Tetrabaena socialis nuclear genome reveals the essential components for genetic control of cell number at the origin of multicellularity in the volvocine lineage.</title>
        <authorList>
            <person name="Featherston J."/>
            <person name="Arakaki Y."/>
            <person name="Hanschen E.R."/>
            <person name="Ferris P.J."/>
            <person name="Michod R.E."/>
            <person name="Olson B.J.S.C."/>
            <person name="Nozaki H."/>
            <person name="Durand P.M."/>
        </authorList>
    </citation>
    <scope>NUCLEOTIDE SEQUENCE [LARGE SCALE GENOMIC DNA]</scope>
    <source>
        <strain evidence="4 5">NIES-571</strain>
    </source>
</reference>
<name>A0A2J7ZVR7_9CHLO</name>
<dbReference type="Proteomes" id="UP000236333">
    <property type="component" value="Unassembled WGS sequence"/>
</dbReference>
<evidence type="ECO:0000259" key="3">
    <source>
        <dbReference type="Pfam" id="PF05548"/>
    </source>
</evidence>
<evidence type="ECO:0000256" key="1">
    <source>
        <dbReference type="SAM" id="MobiDB-lite"/>
    </source>
</evidence>
<feature type="chain" id="PRO_5014349956" description="Peptidase M11 gametolysin domain-containing protein" evidence="2">
    <location>
        <begin position="25"/>
        <end position="389"/>
    </location>
</feature>
<accession>A0A2J7ZVR7</accession>
<evidence type="ECO:0000313" key="4">
    <source>
        <dbReference type="EMBL" id="PNH04349.1"/>
    </source>
</evidence>
<dbReference type="AlphaFoldDB" id="A0A2J7ZVR7"/>
<protein>
    <recommendedName>
        <fullName evidence="3">Peptidase M11 gametolysin domain-containing protein</fullName>
    </recommendedName>
</protein>
<feature type="compositionally biased region" description="Low complexity" evidence="1">
    <location>
        <begin position="331"/>
        <end position="343"/>
    </location>
</feature>
<proteinExistence type="predicted"/>
<evidence type="ECO:0000256" key="2">
    <source>
        <dbReference type="SAM" id="SignalP"/>
    </source>
</evidence>
<feature type="region of interest" description="Disordered" evidence="1">
    <location>
        <begin position="100"/>
        <end position="175"/>
    </location>
</feature>
<feature type="domain" description="Peptidase M11 gametolysin" evidence="3">
    <location>
        <begin position="270"/>
        <end position="334"/>
    </location>
</feature>
<dbReference type="OrthoDB" id="545607at2759"/>
<dbReference type="Pfam" id="PF05548">
    <property type="entry name" value="Peptidase_M11"/>
    <property type="match status" value="1"/>
</dbReference>
<dbReference type="EMBL" id="PGGS01000397">
    <property type="protein sequence ID" value="PNH04349.1"/>
    <property type="molecule type" value="Genomic_DNA"/>
</dbReference>
<feature type="compositionally biased region" description="Low complexity" evidence="1">
    <location>
        <begin position="232"/>
        <end position="244"/>
    </location>
</feature>
<organism evidence="4 5">
    <name type="scientific">Tetrabaena socialis</name>
    <dbReference type="NCBI Taxonomy" id="47790"/>
    <lineage>
        <taxon>Eukaryota</taxon>
        <taxon>Viridiplantae</taxon>
        <taxon>Chlorophyta</taxon>
        <taxon>core chlorophytes</taxon>
        <taxon>Chlorophyceae</taxon>
        <taxon>CS clade</taxon>
        <taxon>Chlamydomonadales</taxon>
        <taxon>Tetrabaenaceae</taxon>
        <taxon>Tetrabaena</taxon>
    </lineage>
</organism>
<feature type="region of interest" description="Disordered" evidence="1">
    <location>
        <begin position="232"/>
        <end position="261"/>
    </location>
</feature>
<feature type="compositionally biased region" description="Pro residues" evidence="1">
    <location>
        <begin position="367"/>
        <end position="377"/>
    </location>
</feature>
<evidence type="ECO:0000313" key="5">
    <source>
        <dbReference type="Proteomes" id="UP000236333"/>
    </source>
</evidence>
<keyword evidence="5" id="KW-1185">Reference proteome</keyword>
<keyword evidence="2" id="KW-0732">Signal</keyword>
<feature type="region of interest" description="Disordered" evidence="1">
    <location>
        <begin position="331"/>
        <end position="389"/>
    </location>
</feature>
<gene>
    <name evidence="4" type="ORF">TSOC_009489</name>
</gene>
<sequence>MRGCHGLPLLLVALLGAQIRAGAGLDTLTLRGRLLVIDLDYGAGEESGARDSHFALRASDRHVWQLRFPGGAEPPDAFGAGVEVEVQVLPNPRAVAAAAAQQQQLTAAEEEGSGAAGTGPSRRRMRRADAPASALQIPRSLSGVASMPRRQDELAQPHGRRMGPREPRAVGGLKQQQLQQLEVVQEQELGQREPQQQQGGAVVEGGARHRLQEEGQQALVVVGYTVLQVPQRPAGRPAGAAAGGARERAAGDGPQPLYNNDRLMMDDVSTVIFITDMCGYGAAVTAEDLAYILFDDERLSVSSYFSTCSHGRTAFSRDNVLILGPVPLDCSPSAPSQQADASPYQPPPSSPAGGPGADGGTGGADPDPAPSQLPSPEAPADEGAPSPAK</sequence>
<feature type="signal peptide" evidence="2">
    <location>
        <begin position="1"/>
        <end position="24"/>
    </location>
</feature>
<dbReference type="InterPro" id="IPR008752">
    <property type="entry name" value="Peptidase_M11"/>
</dbReference>
<comment type="caution">
    <text evidence="4">The sequence shown here is derived from an EMBL/GenBank/DDBJ whole genome shotgun (WGS) entry which is preliminary data.</text>
</comment>
<feature type="compositionally biased region" description="Gly residues" evidence="1">
    <location>
        <begin position="353"/>
        <end position="363"/>
    </location>
</feature>